<feature type="compositionally biased region" description="Basic and acidic residues" evidence="7">
    <location>
        <begin position="68"/>
        <end position="86"/>
    </location>
</feature>
<keyword evidence="4 8" id="KW-0812">Transmembrane</keyword>
<evidence type="ECO:0000256" key="3">
    <source>
        <dbReference type="ARBA" id="ARBA00022475"/>
    </source>
</evidence>
<dbReference type="SUPFAM" id="SSF82689">
    <property type="entry name" value="Mechanosensitive channel protein MscS (YggB), C-terminal domain"/>
    <property type="match status" value="1"/>
</dbReference>
<sequence>MQTPAEQVRDAVTDTVDKTTEFDYWAFFLGTPLRILVIVVVAIILNVVVRKLIRRFAQSIADGSTAATEKKRFPAGERPAEQDPSVRARRAQRAKTVGSMLSSIATILISVLAVLMVLTELGFNLGPVLASAGIAGVAIGFGAQTLVKDYLSGFFIVVEDQYGIGDSVDLGEAIGIVEEVGLRTTRVRGVDGTLWHVRNGEILRVGNQSQGWARAVMDIPLPYSSDRATIDAVIADAVAALRRNPKIAEAILEDPEIWGVEAISGESMTIRTVIKTEPNEQWAVARAFRGEIKNQLDRRGLRIPLPQQTVLRTLPDPAHAHKDPDAETESGDGGTGTTRKSTTGSGVADGGSTKPIG</sequence>
<dbReference type="InterPro" id="IPR011014">
    <property type="entry name" value="MscS_channel_TM-2"/>
</dbReference>
<feature type="transmembrane region" description="Helical" evidence="8">
    <location>
        <begin position="97"/>
        <end position="119"/>
    </location>
</feature>
<comment type="subcellular location">
    <subcellularLocation>
        <location evidence="1">Cell membrane</location>
        <topology evidence="1">Multi-pass membrane protein</topology>
    </subcellularLocation>
</comment>
<keyword evidence="3" id="KW-1003">Cell membrane</keyword>
<evidence type="ECO:0000256" key="1">
    <source>
        <dbReference type="ARBA" id="ARBA00004651"/>
    </source>
</evidence>
<evidence type="ECO:0000259" key="10">
    <source>
        <dbReference type="Pfam" id="PF21082"/>
    </source>
</evidence>
<dbReference type="SUPFAM" id="SSF82861">
    <property type="entry name" value="Mechanosensitive channel protein MscS (YggB), transmembrane region"/>
    <property type="match status" value="1"/>
</dbReference>
<evidence type="ECO:0000259" key="9">
    <source>
        <dbReference type="Pfam" id="PF00924"/>
    </source>
</evidence>
<evidence type="ECO:0000256" key="7">
    <source>
        <dbReference type="SAM" id="MobiDB-lite"/>
    </source>
</evidence>
<protein>
    <submittedName>
        <fullName evidence="12">Mechanosensitive ion channel family protein</fullName>
    </submittedName>
</protein>
<dbReference type="InterPro" id="IPR011066">
    <property type="entry name" value="MscS_channel_C_sf"/>
</dbReference>
<name>A0ABP8JG93_9MICO</name>
<dbReference type="EMBL" id="BAABGL010000010">
    <property type="protein sequence ID" value="GAA4390298.1"/>
    <property type="molecule type" value="Genomic_DNA"/>
</dbReference>
<dbReference type="PANTHER" id="PTHR30460:SF0">
    <property type="entry name" value="MODERATE CONDUCTANCE MECHANOSENSITIVE CHANNEL YBIO"/>
    <property type="match status" value="1"/>
</dbReference>
<dbReference type="Pfam" id="PF21088">
    <property type="entry name" value="MS_channel_1st"/>
    <property type="match status" value="1"/>
</dbReference>
<dbReference type="Gene3D" id="2.30.30.60">
    <property type="match status" value="1"/>
</dbReference>
<organism evidence="12 13">
    <name type="scientific">Brevibacterium pityocampae</name>
    <dbReference type="NCBI Taxonomy" id="506594"/>
    <lineage>
        <taxon>Bacteria</taxon>
        <taxon>Bacillati</taxon>
        <taxon>Actinomycetota</taxon>
        <taxon>Actinomycetes</taxon>
        <taxon>Micrococcales</taxon>
        <taxon>Brevibacteriaceae</taxon>
        <taxon>Brevibacterium</taxon>
    </lineage>
</organism>
<accession>A0ABP8JG93</accession>
<dbReference type="InterPro" id="IPR006685">
    <property type="entry name" value="MscS_channel_2nd"/>
</dbReference>
<dbReference type="Pfam" id="PF21082">
    <property type="entry name" value="MS_channel_3rd"/>
    <property type="match status" value="1"/>
</dbReference>
<dbReference type="Gene3D" id="1.10.287.1260">
    <property type="match status" value="1"/>
</dbReference>
<keyword evidence="5 8" id="KW-1133">Transmembrane helix</keyword>
<feature type="compositionally biased region" description="Low complexity" evidence="7">
    <location>
        <begin position="337"/>
        <end position="346"/>
    </location>
</feature>
<proteinExistence type="inferred from homology"/>
<keyword evidence="13" id="KW-1185">Reference proteome</keyword>
<feature type="domain" description="Mechanosensitive ion channel MscS" evidence="9">
    <location>
        <begin position="145"/>
        <end position="209"/>
    </location>
</feature>
<evidence type="ECO:0000259" key="11">
    <source>
        <dbReference type="Pfam" id="PF21088"/>
    </source>
</evidence>
<feature type="region of interest" description="Disordered" evidence="7">
    <location>
        <begin position="307"/>
        <end position="357"/>
    </location>
</feature>
<dbReference type="SUPFAM" id="SSF50182">
    <property type="entry name" value="Sm-like ribonucleoproteins"/>
    <property type="match status" value="1"/>
</dbReference>
<evidence type="ECO:0000256" key="8">
    <source>
        <dbReference type="SAM" id="Phobius"/>
    </source>
</evidence>
<evidence type="ECO:0000256" key="6">
    <source>
        <dbReference type="ARBA" id="ARBA00023136"/>
    </source>
</evidence>
<evidence type="ECO:0000256" key="5">
    <source>
        <dbReference type="ARBA" id="ARBA00022989"/>
    </source>
</evidence>
<dbReference type="InterPro" id="IPR049278">
    <property type="entry name" value="MS_channel_C"/>
</dbReference>
<dbReference type="InterPro" id="IPR023408">
    <property type="entry name" value="MscS_beta-dom_sf"/>
</dbReference>
<comment type="caution">
    <text evidence="12">The sequence shown here is derived from an EMBL/GenBank/DDBJ whole genome shotgun (WGS) entry which is preliminary data.</text>
</comment>
<dbReference type="InterPro" id="IPR010920">
    <property type="entry name" value="LSM_dom_sf"/>
</dbReference>
<feature type="domain" description="Mechanosensitive ion channel transmembrane helices 2/3" evidence="11">
    <location>
        <begin position="104"/>
        <end position="144"/>
    </location>
</feature>
<evidence type="ECO:0000313" key="12">
    <source>
        <dbReference type="EMBL" id="GAA4390298.1"/>
    </source>
</evidence>
<reference evidence="13" key="1">
    <citation type="journal article" date="2019" name="Int. J. Syst. Evol. Microbiol.">
        <title>The Global Catalogue of Microorganisms (GCM) 10K type strain sequencing project: providing services to taxonomists for standard genome sequencing and annotation.</title>
        <authorList>
            <consortium name="The Broad Institute Genomics Platform"/>
            <consortium name="The Broad Institute Genome Sequencing Center for Infectious Disease"/>
            <person name="Wu L."/>
            <person name="Ma J."/>
        </authorList>
    </citation>
    <scope>NUCLEOTIDE SEQUENCE [LARGE SCALE GENOMIC DNA]</scope>
    <source>
        <strain evidence="13">JCM 17808</strain>
    </source>
</reference>
<feature type="domain" description="Mechanosensitive ion channel MscS C-terminal" evidence="10">
    <location>
        <begin position="216"/>
        <end position="303"/>
    </location>
</feature>
<comment type="similarity">
    <text evidence="2">Belongs to the MscS (TC 1.A.23) family.</text>
</comment>
<evidence type="ECO:0000256" key="4">
    <source>
        <dbReference type="ARBA" id="ARBA00022692"/>
    </source>
</evidence>
<dbReference type="InterPro" id="IPR045276">
    <property type="entry name" value="YbiO_bact"/>
</dbReference>
<feature type="transmembrane region" description="Helical" evidence="8">
    <location>
        <begin position="24"/>
        <end position="49"/>
    </location>
</feature>
<dbReference type="Gene3D" id="3.30.70.100">
    <property type="match status" value="1"/>
</dbReference>
<dbReference type="RefSeq" id="WP_137319442.1">
    <property type="nucleotide sequence ID" value="NZ_BAABGL010000010.1"/>
</dbReference>
<dbReference type="PANTHER" id="PTHR30460">
    <property type="entry name" value="MODERATE CONDUCTANCE MECHANOSENSITIVE CHANNEL YBIO"/>
    <property type="match status" value="1"/>
</dbReference>
<gene>
    <name evidence="12" type="ORF">GCM10023167_16720</name>
</gene>
<evidence type="ECO:0000313" key="13">
    <source>
        <dbReference type="Proteomes" id="UP001500642"/>
    </source>
</evidence>
<dbReference type="Pfam" id="PF00924">
    <property type="entry name" value="MS_channel_2nd"/>
    <property type="match status" value="1"/>
</dbReference>
<dbReference type="InterPro" id="IPR049142">
    <property type="entry name" value="MS_channel_1st"/>
</dbReference>
<keyword evidence="6 8" id="KW-0472">Membrane</keyword>
<evidence type="ECO:0000256" key="2">
    <source>
        <dbReference type="ARBA" id="ARBA00008017"/>
    </source>
</evidence>
<feature type="region of interest" description="Disordered" evidence="7">
    <location>
        <begin position="68"/>
        <end position="88"/>
    </location>
</feature>
<dbReference type="Proteomes" id="UP001500642">
    <property type="component" value="Unassembled WGS sequence"/>
</dbReference>